<protein>
    <submittedName>
        <fullName evidence="9">Amino acid permease</fullName>
    </submittedName>
</protein>
<gene>
    <name evidence="9" type="ORF">M569_02336</name>
</gene>
<evidence type="ECO:0000313" key="9">
    <source>
        <dbReference type="EMBL" id="EPS72414.1"/>
    </source>
</evidence>
<feature type="domain" description="Amino acid transporter transmembrane" evidence="8">
    <location>
        <begin position="11"/>
        <end position="442"/>
    </location>
</feature>
<dbReference type="InterPro" id="IPR013057">
    <property type="entry name" value="AA_transpt_TM"/>
</dbReference>
<evidence type="ECO:0000259" key="8">
    <source>
        <dbReference type="Pfam" id="PF01490"/>
    </source>
</evidence>
<dbReference type="PANTHER" id="PTHR48017">
    <property type="entry name" value="OS05G0424000 PROTEIN-RELATED"/>
    <property type="match status" value="1"/>
</dbReference>
<sequence length="449" mass="49711">MTTGEQRSLERTGTIWTAVAHVITGIIGAGVLSLGWSVAQLGWALGPISILVLAIITQIGIFLVIDCYKAPDPVAGPDRNRSFLGAVNYFLGKRQERICCIFVMVGFYGCGIAYTIVTSSCVRAILRSDCYHKLGHNADCSYGGKLYMLLFGLAQIVVSQIPGFHEMTWLSVIAAAMSFTYASIGAALGLATAIENREIKGSLWGVSAKSTPQKVWLVFQALGDISFAYPYTQIVPEIQDTLKASPPENKTMKKASIVSMLITTFFYLCCGCFGYAAFGDDTPGNLLTGFGFYDPYWLVDFANACVILHLIGSYQVYSQPVFAFAENWAAEKYPESKLVNKFHTYDLPLLPRFHVNAFRLCFRTLYVASTTGVAMIFPYFNQVLGFLGALTFWPIAVYYPMEMYFVQKKIEPWTRKWYAFSAFSLFGLVITIVGLIGSVEGLVTARFFK</sequence>
<evidence type="ECO:0000313" key="10">
    <source>
        <dbReference type="Proteomes" id="UP000015453"/>
    </source>
</evidence>
<dbReference type="OrthoDB" id="40134at2759"/>
<evidence type="ECO:0000256" key="2">
    <source>
        <dbReference type="ARBA" id="ARBA00022448"/>
    </source>
</evidence>
<keyword evidence="2" id="KW-0813">Transport</keyword>
<feature type="transmembrane region" description="Helical" evidence="7">
    <location>
        <begin position="101"/>
        <end position="126"/>
    </location>
</feature>
<feature type="transmembrane region" description="Helical" evidence="7">
    <location>
        <begin position="15"/>
        <end position="36"/>
    </location>
</feature>
<feature type="transmembrane region" description="Helical" evidence="7">
    <location>
        <begin position="43"/>
        <end position="65"/>
    </location>
</feature>
<feature type="transmembrane region" description="Helical" evidence="7">
    <location>
        <begin position="417"/>
        <end position="439"/>
    </location>
</feature>
<comment type="caution">
    <text evidence="9">The sequence shown here is derived from an EMBL/GenBank/DDBJ whole genome shotgun (WGS) entry which is preliminary data.</text>
</comment>
<organism evidence="9 10">
    <name type="scientific">Genlisea aurea</name>
    <dbReference type="NCBI Taxonomy" id="192259"/>
    <lineage>
        <taxon>Eukaryota</taxon>
        <taxon>Viridiplantae</taxon>
        <taxon>Streptophyta</taxon>
        <taxon>Embryophyta</taxon>
        <taxon>Tracheophyta</taxon>
        <taxon>Spermatophyta</taxon>
        <taxon>Magnoliopsida</taxon>
        <taxon>eudicotyledons</taxon>
        <taxon>Gunneridae</taxon>
        <taxon>Pentapetalae</taxon>
        <taxon>asterids</taxon>
        <taxon>lamiids</taxon>
        <taxon>Lamiales</taxon>
        <taxon>Lentibulariaceae</taxon>
        <taxon>Genlisea</taxon>
    </lineage>
</organism>
<evidence type="ECO:0000256" key="3">
    <source>
        <dbReference type="ARBA" id="ARBA00022692"/>
    </source>
</evidence>
<dbReference type="GO" id="GO:0016020">
    <property type="term" value="C:membrane"/>
    <property type="evidence" value="ECO:0007669"/>
    <property type="project" value="UniProtKB-SubCell"/>
</dbReference>
<accession>S8CYC9</accession>
<keyword evidence="4" id="KW-0029">Amino-acid transport</keyword>
<feature type="transmembrane region" description="Helical" evidence="7">
    <location>
        <begin position="169"/>
        <end position="194"/>
    </location>
</feature>
<keyword evidence="5 7" id="KW-1133">Transmembrane helix</keyword>
<keyword evidence="10" id="KW-1185">Reference proteome</keyword>
<dbReference type="GO" id="GO:0006865">
    <property type="term" value="P:amino acid transport"/>
    <property type="evidence" value="ECO:0007669"/>
    <property type="project" value="UniProtKB-KW"/>
</dbReference>
<evidence type="ECO:0000256" key="4">
    <source>
        <dbReference type="ARBA" id="ARBA00022970"/>
    </source>
</evidence>
<dbReference type="Gene3D" id="1.20.1740.10">
    <property type="entry name" value="Amino acid/polyamine transporter I"/>
    <property type="match status" value="1"/>
</dbReference>
<dbReference type="EMBL" id="AUSU01000846">
    <property type="protein sequence ID" value="EPS72414.1"/>
    <property type="molecule type" value="Genomic_DNA"/>
</dbReference>
<keyword evidence="6 7" id="KW-0472">Membrane</keyword>
<evidence type="ECO:0000256" key="1">
    <source>
        <dbReference type="ARBA" id="ARBA00004370"/>
    </source>
</evidence>
<dbReference type="AlphaFoldDB" id="S8CYC9"/>
<evidence type="ECO:0000256" key="6">
    <source>
        <dbReference type="ARBA" id="ARBA00023136"/>
    </source>
</evidence>
<dbReference type="Proteomes" id="UP000015453">
    <property type="component" value="Unassembled WGS sequence"/>
</dbReference>
<feature type="transmembrane region" description="Helical" evidence="7">
    <location>
        <begin position="146"/>
        <end position="163"/>
    </location>
</feature>
<feature type="transmembrane region" description="Helical" evidence="7">
    <location>
        <begin position="386"/>
        <end position="405"/>
    </location>
</feature>
<evidence type="ECO:0000256" key="5">
    <source>
        <dbReference type="ARBA" id="ARBA00022989"/>
    </source>
</evidence>
<feature type="transmembrane region" description="Helical" evidence="7">
    <location>
        <begin position="257"/>
        <end position="276"/>
    </location>
</feature>
<keyword evidence="3 7" id="KW-0812">Transmembrane</keyword>
<evidence type="ECO:0000256" key="7">
    <source>
        <dbReference type="SAM" id="Phobius"/>
    </source>
</evidence>
<dbReference type="Pfam" id="PF01490">
    <property type="entry name" value="Aa_trans"/>
    <property type="match status" value="1"/>
</dbReference>
<proteinExistence type="predicted"/>
<reference evidence="9 10" key="1">
    <citation type="journal article" date="2013" name="BMC Genomics">
        <title>The miniature genome of a carnivorous plant Genlisea aurea contains a low number of genes and short non-coding sequences.</title>
        <authorList>
            <person name="Leushkin E.V."/>
            <person name="Sutormin R.A."/>
            <person name="Nabieva E.R."/>
            <person name="Penin A.A."/>
            <person name="Kondrashov A.S."/>
            <person name="Logacheva M.D."/>
        </authorList>
    </citation>
    <scope>NUCLEOTIDE SEQUENCE [LARGE SCALE GENOMIC DNA]</scope>
</reference>
<comment type="subcellular location">
    <subcellularLocation>
        <location evidence="1">Membrane</location>
    </subcellularLocation>
</comment>
<name>S8CYC9_9LAMI</name>